<proteinExistence type="predicted"/>
<accession>A0AAF3EG20</accession>
<dbReference type="WBParaSite" id="MBELARI_LOCUS12943">
    <property type="protein sequence ID" value="MBELARI_LOCUS12943"/>
    <property type="gene ID" value="MBELARI_LOCUS12943"/>
</dbReference>
<organism evidence="2 3">
    <name type="scientific">Mesorhabditis belari</name>
    <dbReference type="NCBI Taxonomy" id="2138241"/>
    <lineage>
        <taxon>Eukaryota</taxon>
        <taxon>Metazoa</taxon>
        <taxon>Ecdysozoa</taxon>
        <taxon>Nematoda</taxon>
        <taxon>Chromadorea</taxon>
        <taxon>Rhabditida</taxon>
        <taxon>Rhabditina</taxon>
        <taxon>Rhabditomorpha</taxon>
        <taxon>Rhabditoidea</taxon>
        <taxon>Rhabditidae</taxon>
        <taxon>Mesorhabditinae</taxon>
        <taxon>Mesorhabditis</taxon>
    </lineage>
</organism>
<name>A0AAF3EG20_9BILA</name>
<sequence>MWLFVLHNLRNRQWLDQKLKGFEYWKLYIAEKKSKRTSQSLNTRYRRIEKDLYQYPLAKEDLLFLYKKLMIQMDPVHVKPALEEKFNCTINLRNRNWTVRSYEFAEVNKDEETPAPKSKNLNVTRRIPTQAASATVEEEGEADEHSFDLTGEFDDFMRRHGRRKSKTREELHNYHAELKQKSIPLTKIVTNFKKLPDNYPLDAIDASSNAGNLKRPFEQAGDENETNDSSPNKIGAQEGIMRTFYPSKYTELDKKAQMPKHRMASPRSGNMSPMKFDQQVDFETGSRSRIVDKQDERMTFEQIQARTRKQLTEILHSDQVLIELFMKKMASARNENDYLKKALRLTRSLRRPVVQMNFNRQKVPEVDIVQIVDLNIAPVLSGFEKEWHASFSRGLERYEAISRLWNRVWKQSGKRIAFKDALWKDVRSVEQKAFSFSKDENSYEDRLTNSIDSLVSSFNN</sequence>
<protein>
    <submittedName>
        <fullName evidence="3">Uncharacterized protein</fullName>
    </submittedName>
</protein>
<feature type="region of interest" description="Disordered" evidence="1">
    <location>
        <begin position="207"/>
        <end position="234"/>
    </location>
</feature>
<dbReference type="Proteomes" id="UP000887575">
    <property type="component" value="Unassembled WGS sequence"/>
</dbReference>
<keyword evidence="2" id="KW-1185">Reference proteome</keyword>
<feature type="region of interest" description="Disordered" evidence="1">
    <location>
        <begin position="254"/>
        <end position="273"/>
    </location>
</feature>
<reference evidence="3" key="1">
    <citation type="submission" date="2024-02" db="UniProtKB">
        <authorList>
            <consortium name="WormBaseParasite"/>
        </authorList>
    </citation>
    <scope>IDENTIFICATION</scope>
</reference>
<evidence type="ECO:0000313" key="3">
    <source>
        <dbReference type="WBParaSite" id="MBELARI_LOCUS12943"/>
    </source>
</evidence>
<evidence type="ECO:0000313" key="2">
    <source>
        <dbReference type="Proteomes" id="UP000887575"/>
    </source>
</evidence>
<evidence type="ECO:0000256" key="1">
    <source>
        <dbReference type="SAM" id="MobiDB-lite"/>
    </source>
</evidence>
<dbReference type="AlphaFoldDB" id="A0AAF3EG20"/>